<evidence type="ECO:0000256" key="1">
    <source>
        <dbReference type="SAM" id="MobiDB-lite"/>
    </source>
</evidence>
<evidence type="ECO:0000313" key="3">
    <source>
        <dbReference type="Proteomes" id="UP001054945"/>
    </source>
</evidence>
<keyword evidence="3" id="KW-1185">Reference proteome</keyword>
<dbReference type="EMBL" id="BPLR01000104">
    <property type="protein sequence ID" value="GIY92148.1"/>
    <property type="molecule type" value="Genomic_DNA"/>
</dbReference>
<comment type="caution">
    <text evidence="2">The sequence shown here is derived from an EMBL/GenBank/DDBJ whole genome shotgun (WGS) entry which is preliminary data.</text>
</comment>
<accession>A0AAV4XEC2</accession>
<dbReference type="AlphaFoldDB" id="A0AAV4XEC2"/>
<reference evidence="2 3" key="1">
    <citation type="submission" date="2021-06" db="EMBL/GenBank/DDBJ databases">
        <title>Caerostris extrusa draft genome.</title>
        <authorList>
            <person name="Kono N."/>
            <person name="Arakawa K."/>
        </authorList>
    </citation>
    <scope>NUCLEOTIDE SEQUENCE [LARGE SCALE GENOMIC DNA]</scope>
</reference>
<organism evidence="2 3">
    <name type="scientific">Caerostris extrusa</name>
    <name type="common">Bark spider</name>
    <name type="synonym">Caerostris bankana</name>
    <dbReference type="NCBI Taxonomy" id="172846"/>
    <lineage>
        <taxon>Eukaryota</taxon>
        <taxon>Metazoa</taxon>
        <taxon>Ecdysozoa</taxon>
        <taxon>Arthropoda</taxon>
        <taxon>Chelicerata</taxon>
        <taxon>Arachnida</taxon>
        <taxon>Araneae</taxon>
        <taxon>Araneomorphae</taxon>
        <taxon>Entelegynae</taxon>
        <taxon>Araneoidea</taxon>
        <taxon>Araneidae</taxon>
        <taxon>Caerostris</taxon>
    </lineage>
</organism>
<feature type="compositionally biased region" description="Basic and acidic residues" evidence="1">
    <location>
        <begin position="30"/>
        <end position="46"/>
    </location>
</feature>
<feature type="region of interest" description="Disordered" evidence="1">
    <location>
        <begin position="30"/>
        <end position="50"/>
    </location>
</feature>
<sequence>MPLVYLSFFYTSILQPADCSVKQQKRTVRFEDDNRDKSSEKEKSSEKPLSNESTVEVIDKKSQTFHYILKVCEILCQKIDENFNEGCLRLFSELLGCAASQDLIIELMAILSKTRNFDPGSAYDFFEKVIVKWLKKVSNDQEHLTCIFNIIFIVCSYVPEVEVRKIFNCCCELGILYTECLIKTGLSLHTQSSVFQNWLNNSSSWYSNVVNDLQLLIKEDKFYDEDGSAIPEIQIYQRLLKMCLEDAQLCLAYPDICFKKIVELLSILTNEIFVQHMTTKRIDHILYFVHDIIKVILKKSQICWKYEETEKFFYEVFYSNLYNAISPVLYEILDALVDSYVEGKDEVMSEDSLLYKIVTELSVSLASLQSHEEAVIVQKHCLFFISSVQKYLAIHKPDLNSTHFVLYKLMDTFLPSEDVWDRLKEDLTVNILPLFLKKKIFYPLLSSEKLSYPEDCVLTFNLVTNAVSQILSSEVLVSSNEEEATKFLVHYVNAHFPQFLWCLTFNNGIKTTEKTSKSLTEQIEQTCMKILSLLPESDNDQLIEKLFDMSLLMKIGLFACKLCMKCTLHVILANLPIRSLIAFQANGQV</sequence>
<gene>
    <name evidence="2" type="primary">Ltn1</name>
    <name evidence="2" type="ORF">CEXT_99061</name>
</gene>
<dbReference type="Proteomes" id="UP001054945">
    <property type="component" value="Unassembled WGS sequence"/>
</dbReference>
<protein>
    <submittedName>
        <fullName evidence="2">E3 ubiquitin-protein ligase listerin</fullName>
    </submittedName>
</protein>
<proteinExistence type="predicted"/>
<evidence type="ECO:0000313" key="2">
    <source>
        <dbReference type="EMBL" id="GIY92148.1"/>
    </source>
</evidence>
<name>A0AAV4XEC2_CAEEX</name>